<gene>
    <name evidence="10" type="primary">mtmr12</name>
</gene>
<evidence type="ECO:0000256" key="2">
    <source>
        <dbReference type="ARBA" id="ARBA00004369"/>
    </source>
</evidence>
<comment type="subcellular location">
    <subcellularLocation>
        <location evidence="1">Cytoplasm</location>
        <location evidence="1">Myofibril</location>
        <location evidence="1">Sarcomere</location>
    </subcellularLocation>
    <subcellularLocation>
        <location evidence="2">Sarcoplasmic reticulum</location>
    </subcellularLocation>
</comment>
<dbReference type="GO" id="GO:0030017">
    <property type="term" value="C:sarcomere"/>
    <property type="evidence" value="ECO:0007669"/>
    <property type="project" value="UniProtKB-SubCell"/>
</dbReference>
<dbReference type="GeneTree" id="ENSGT00940000160263"/>
<evidence type="ECO:0000313" key="11">
    <source>
        <dbReference type="Proteomes" id="UP000694402"/>
    </source>
</evidence>
<reference evidence="10" key="2">
    <citation type="submission" date="2025-08" db="UniProtKB">
        <authorList>
            <consortium name="Ensembl"/>
        </authorList>
    </citation>
    <scope>IDENTIFICATION</scope>
</reference>
<dbReference type="GO" id="GO:0016529">
    <property type="term" value="C:sarcoplasmic reticulum"/>
    <property type="evidence" value="ECO:0007669"/>
    <property type="project" value="UniProtKB-SubCell"/>
</dbReference>
<dbReference type="InterPro" id="IPR010569">
    <property type="entry name" value="Myotubularin-like_Pase_dom"/>
</dbReference>
<keyword evidence="8" id="KW-0732">Signal</keyword>
<name>A0AAZ3PNI5_ONCTS</name>
<dbReference type="SUPFAM" id="SSF50729">
    <property type="entry name" value="PH domain-like"/>
    <property type="match status" value="1"/>
</dbReference>
<dbReference type="Ensembl" id="ENSOTST00005192414.1">
    <property type="protein sequence ID" value="ENSOTSP00005117718.1"/>
    <property type="gene ID" value="ENSOTSG00005007987.2"/>
</dbReference>
<evidence type="ECO:0000313" key="10">
    <source>
        <dbReference type="Ensembl" id="ENSOTSP00005117718.1"/>
    </source>
</evidence>
<evidence type="ECO:0000259" key="9">
    <source>
        <dbReference type="PROSITE" id="PS51339"/>
    </source>
</evidence>
<dbReference type="InterPro" id="IPR030564">
    <property type="entry name" value="Myotubularin"/>
</dbReference>
<dbReference type="PROSITE" id="PS51339">
    <property type="entry name" value="PPASE_MYOTUBULARIN"/>
    <property type="match status" value="1"/>
</dbReference>
<proteinExistence type="inferred from homology"/>
<dbReference type="InterPro" id="IPR022587">
    <property type="entry name" value="MTMR12-like_C"/>
</dbReference>
<keyword evidence="5" id="KW-0963">Cytoplasm</keyword>
<evidence type="ECO:0000256" key="6">
    <source>
        <dbReference type="ARBA" id="ARBA00022951"/>
    </source>
</evidence>
<keyword evidence="6" id="KW-0703">Sarcoplasmic reticulum</keyword>
<feature type="signal peptide" evidence="8">
    <location>
        <begin position="1"/>
        <end position="25"/>
    </location>
</feature>
<dbReference type="AlphaFoldDB" id="A0AAZ3PNI5"/>
<reference evidence="11" key="1">
    <citation type="journal article" date="2018" name="PLoS ONE">
        <title>Chinook salmon (Oncorhynchus tshawytscha) genome and transcriptome.</title>
        <authorList>
            <person name="Christensen K.A."/>
            <person name="Leong J.S."/>
            <person name="Sakhrani D."/>
            <person name="Biagi C.A."/>
            <person name="Minkley D.R."/>
            <person name="Withler R.E."/>
            <person name="Rondeau E.B."/>
            <person name="Koop B.F."/>
            <person name="Devlin R.H."/>
        </authorList>
    </citation>
    <scope>NUCLEOTIDE SEQUENCE [LARGE SCALE GENOMIC DNA]</scope>
</reference>
<dbReference type="Gene3D" id="2.30.29.30">
    <property type="entry name" value="Pleckstrin-homology domain (PH domain)/Phosphotyrosine-binding domain (PTB)"/>
    <property type="match status" value="1"/>
</dbReference>
<evidence type="ECO:0000256" key="7">
    <source>
        <dbReference type="ARBA" id="ARBA00033343"/>
    </source>
</evidence>
<feature type="chain" id="PRO_5044237633" description="Myotubularin-related protein 12" evidence="8">
    <location>
        <begin position="26"/>
        <end position="797"/>
    </location>
</feature>
<reference evidence="10" key="3">
    <citation type="submission" date="2025-09" db="UniProtKB">
        <authorList>
            <consortium name="Ensembl"/>
        </authorList>
    </citation>
    <scope>IDENTIFICATION</scope>
</reference>
<evidence type="ECO:0000256" key="8">
    <source>
        <dbReference type="SAM" id="SignalP"/>
    </source>
</evidence>
<dbReference type="InterPro" id="IPR011993">
    <property type="entry name" value="PH-like_dom_sf"/>
</dbReference>
<dbReference type="GO" id="GO:0046856">
    <property type="term" value="P:phosphatidylinositol dephosphorylation"/>
    <property type="evidence" value="ECO:0007669"/>
    <property type="project" value="TreeGrafter"/>
</dbReference>
<dbReference type="InterPro" id="IPR029021">
    <property type="entry name" value="Prot-tyrosine_phosphatase-like"/>
</dbReference>
<organism evidence="10 11">
    <name type="scientific">Oncorhynchus tshawytscha</name>
    <name type="common">Chinook salmon</name>
    <name type="synonym">Salmo tshawytscha</name>
    <dbReference type="NCBI Taxonomy" id="74940"/>
    <lineage>
        <taxon>Eukaryota</taxon>
        <taxon>Metazoa</taxon>
        <taxon>Chordata</taxon>
        <taxon>Craniata</taxon>
        <taxon>Vertebrata</taxon>
        <taxon>Euteleostomi</taxon>
        <taxon>Actinopterygii</taxon>
        <taxon>Neopterygii</taxon>
        <taxon>Teleostei</taxon>
        <taxon>Protacanthopterygii</taxon>
        <taxon>Salmoniformes</taxon>
        <taxon>Salmonidae</taxon>
        <taxon>Salmoninae</taxon>
        <taxon>Oncorhynchus</taxon>
    </lineage>
</organism>
<feature type="domain" description="Myotubularin phosphatase" evidence="9">
    <location>
        <begin position="246"/>
        <end position="681"/>
    </location>
</feature>
<dbReference type="SUPFAM" id="SSF52799">
    <property type="entry name" value="(Phosphotyrosine protein) phosphatases II"/>
    <property type="match status" value="1"/>
</dbReference>
<accession>A0AAZ3PNI5</accession>
<evidence type="ECO:0000256" key="3">
    <source>
        <dbReference type="ARBA" id="ARBA00007471"/>
    </source>
</evidence>
<keyword evidence="11" id="KW-1185">Reference proteome</keyword>
<dbReference type="PANTHER" id="PTHR10807:SF37">
    <property type="entry name" value="MYOTUBULARIN-RELATED PROTEIN 12"/>
    <property type="match status" value="1"/>
</dbReference>
<sequence>MFDGRVLLKQVILLFWPLISTWVQGAEKIDSCQLQVLEMLSSLGSAGGKSAKPSFVSYVTPEEIKSEKEPSRKEKHPDLLPGEVVFCSASTVLKYTQDDLSQRGVFGVLLCTNFRVSFVSDEEPTEEMVRTLFKNKLYGENDIPLSCVDNIYGDKRKLITGGLVKNKYPSKMIIHCKDLRVFQFSLSFSKEEDAKKIFQGIVHHCLEPKSLRCLFAFSYCENTSPNRKCVGGLFTKLLRKKQTVMFDSVEDWTQDMKRTKGNCRVVSENSNFELSPKLPQYFIVPKNVSDEDLTKYQGKGLPMWCWSHHSGCALFKTASIPLVQEDNVCCRMLTAVAHNHLYSVKTEDLSDTLPTVQDILLSYNKFKQFFLIDNTTEFWMSDMKWFSSLDNCGWLDIIRQCLQKAVEVVESLEKENTNVLIMEEGGSDLCCVVSSLVQLMLDPYYRTLLGFQSLVQKEWVAGGHAFLDRSNHLHLKDKVESQSPVFLLFLECVWQLQQQHGPAFQFSETYLTVLSDSVHVPVFTTFLFNNDGHRDSLLRAESPHTQRSPLNCPTVWDWSVQFDCKAQDLFTNPLYTEKPKQDTSVRKSYRPRHLRQLSLPSSAFKTPPKKGFFKDEADNLKKILGVKRLSRWMLSPSSDSPQTSSSVREFYEAWQTKPLDYHGLLLPCLDGPSIRVWMQRYLRWIHDVQILGGGPVAMLSKVSEILGEVQELQRQLDRHGCTLTSNHKGARPRAKTAAAVIAARSSVRLSSSFPFVTSRNWAFKPAIPTSLLQSLMVTGMPGNLADREDDGGPESLV</sequence>
<evidence type="ECO:0000256" key="4">
    <source>
        <dbReference type="ARBA" id="ARBA00018495"/>
    </source>
</evidence>
<protein>
    <recommendedName>
        <fullName evidence="4">Myotubularin-related protein 12</fullName>
    </recommendedName>
    <alternativeName>
        <fullName evidence="7">Inactive phosphatidylinositol 3-phosphatase 12</fullName>
    </alternativeName>
</protein>
<dbReference type="GO" id="GO:0016020">
    <property type="term" value="C:membrane"/>
    <property type="evidence" value="ECO:0007669"/>
    <property type="project" value="TreeGrafter"/>
</dbReference>
<evidence type="ECO:0000256" key="5">
    <source>
        <dbReference type="ARBA" id="ARBA00022490"/>
    </source>
</evidence>
<comment type="similarity">
    <text evidence="3">Belongs to the protein-tyrosine phosphatase family. Non-receptor class myotubularin subfamily.</text>
</comment>
<dbReference type="Pfam" id="PF12578">
    <property type="entry name" value="3-PAP"/>
    <property type="match status" value="1"/>
</dbReference>
<evidence type="ECO:0000256" key="1">
    <source>
        <dbReference type="ARBA" id="ARBA00004204"/>
    </source>
</evidence>
<dbReference type="PANTHER" id="PTHR10807">
    <property type="entry name" value="MYOTUBULARIN-RELATED"/>
    <property type="match status" value="1"/>
</dbReference>
<dbReference type="Pfam" id="PF06602">
    <property type="entry name" value="Myotub-related"/>
    <property type="match status" value="1"/>
</dbReference>
<dbReference type="Proteomes" id="UP000694402">
    <property type="component" value="Unassembled WGS sequence"/>
</dbReference>